<evidence type="ECO:0000256" key="1">
    <source>
        <dbReference type="SAM" id="Phobius"/>
    </source>
</evidence>
<comment type="caution">
    <text evidence="2">The sequence shown here is derived from an EMBL/GenBank/DDBJ whole genome shotgun (WGS) entry which is preliminary data.</text>
</comment>
<keyword evidence="3" id="KW-1185">Reference proteome</keyword>
<feature type="transmembrane region" description="Helical" evidence="1">
    <location>
        <begin position="66"/>
        <end position="88"/>
    </location>
</feature>
<evidence type="ECO:0000313" key="2">
    <source>
        <dbReference type="EMBL" id="MBC8533848.1"/>
    </source>
</evidence>
<reference evidence="2" key="1">
    <citation type="submission" date="2020-08" db="EMBL/GenBank/DDBJ databases">
        <title>Genome public.</title>
        <authorList>
            <person name="Liu C."/>
            <person name="Sun Q."/>
        </authorList>
    </citation>
    <scope>NUCLEOTIDE SEQUENCE</scope>
    <source>
        <strain evidence="2">NSJ-40</strain>
    </source>
</reference>
<sequence>MDVLFCPQCGNPISNAAQGCPVCGYPFAPAKPPEILQIPFPYDPAGRPSAYPYFYTYKRKMPGKGFGVASLVLGIIGTFYSFVFFLGVTTIYLQERAAGSPSGNATSGFSLLGLELLIFGILAVIFGIVSISKGHRAAKTKAGIILGGITIFLCLLMIFIGFSGVLAAS</sequence>
<evidence type="ECO:0000313" key="3">
    <source>
        <dbReference type="Proteomes" id="UP000651482"/>
    </source>
</evidence>
<organism evidence="2 3">
    <name type="scientific">Yeguia hominis</name>
    <dbReference type="NCBI Taxonomy" id="2763662"/>
    <lineage>
        <taxon>Bacteria</taxon>
        <taxon>Bacillati</taxon>
        <taxon>Bacillota</taxon>
        <taxon>Clostridia</taxon>
        <taxon>Eubacteriales</taxon>
        <taxon>Yeguiaceae</taxon>
        <taxon>Yeguia</taxon>
    </lineage>
</organism>
<keyword evidence="1" id="KW-0472">Membrane</keyword>
<name>A0A926D9D2_9FIRM</name>
<evidence type="ECO:0008006" key="4">
    <source>
        <dbReference type="Google" id="ProtNLM"/>
    </source>
</evidence>
<keyword evidence="1" id="KW-0812">Transmembrane</keyword>
<dbReference type="RefSeq" id="WP_249319503.1">
    <property type="nucleotide sequence ID" value="NZ_JACRSN010000009.1"/>
</dbReference>
<dbReference type="AlphaFoldDB" id="A0A926D9D2"/>
<dbReference type="EMBL" id="JACRSN010000009">
    <property type="protein sequence ID" value="MBC8533848.1"/>
    <property type="molecule type" value="Genomic_DNA"/>
</dbReference>
<feature type="transmembrane region" description="Helical" evidence="1">
    <location>
        <begin position="108"/>
        <end position="131"/>
    </location>
</feature>
<protein>
    <recommendedName>
        <fullName evidence="4">Zinc-ribbon domain-containing protein</fullName>
    </recommendedName>
</protein>
<feature type="transmembrane region" description="Helical" evidence="1">
    <location>
        <begin position="143"/>
        <end position="168"/>
    </location>
</feature>
<dbReference type="Proteomes" id="UP000651482">
    <property type="component" value="Unassembled WGS sequence"/>
</dbReference>
<gene>
    <name evidence="2" type="ORF">IAG03_07500</name>
</gene>
<accession>A0A926D9D2</accession>
<keyword evidence="1" id="KW-1133">Transmembrane helix</keyword>
<proteinExistence type="predicted"/>